<sequence>MSPIHLRTPDRDGSQRNRKRRLAFDGLEARRLLATFYVTDAVDSNAPGTLRYAINQANQSTGANDIAFALPASTAPLLNSPAPGFNPTTQVWTIQLQSPLPPITRPLIIDGFSQAHAGVGYRYPVDLISNPPTIHVIQSTANTLVARDGQDAKVRVVLDGSLIVNPSKIGVEVDASQVAIRGMAITGFHTGVQVDQLDPQGNPVKGTLIQGNFIGDYPVYPVDAASTGNPLPAPNNVWTYNGSNSGVGILAWAANTTIGGENPQDSNVITANGLEGIVLNVPATGGVVSGNQIGVMSLADGRYSLNGNGYAGGLSSDGVLVLASSVLIGGTSAKAANVISANAGNGVHVSGATVTETIIASNIIGLAPGGGYLFGTGNPGNGYDGVRIENATTNSIRNNTISSNGGAGVRLMGITATGNTLTGNLIGLTADGLAVKGNFGEGVAVYAPQNTIGAGNVISGNLRGVGVYGPLASGILIQNNLIGTDITGKVDLGNAQEGVLIQDSSDDRILGDAKGGQVISGNLIGISLSSLSTIRTLVQGNFVGTDVTGTAAIPNAHEGVLVLDAGGNTIGGTTPSALNLISGNHWGVRLHGVGTTGDLVEGNIIGADITGKLPIGNEVHGVIVSGSASGNIIGGVDPTAGNIIAFNFIAGVQIVSGVGDAVLSNSIFQNGKIGIDLYVPGDTPSGATPNAPAGTPGPNNLQAHPTLTAALTGSGAKIQGTLVSTPSATFLIQFFSSPIRDLSGFGQGQTLVGTALVTTDATGFAAIDAASTAAISPNAWIAATATNVASADTSEFSNSVSAVPVSIQLSSDVYTTTALAGAVLIDVQRVDNPNAIVSVNYATAPGSAPSATAGVDHVSASGTLTFQPGEFHKTIRIDLLPNPSRTTTTSNISLTLSQPSVGVTLGSPSTATVTINNNLPPTLAFGASTYSTYSTSGSIVVTINRSGADLSTASSVSFATVDGTGVAGVDYTTTAGTASFLPGQTKATFSVPILAAAQAAGTRTVGLVLSNPAGGATLGGPSVAILNIVTAASPAPGPVDTVPPHVTSQQLFYGPGGVAGMVLGFSKPLDPARAVDLGNYGYYVYKLGRDGRFGTRDDSYVAIASATYDASRYAVTLTFARGLGSAGTARLVVNGLASYTLNRGVADTSGNLLSGVGDNVPGSSYTTNFSLAAPKPVTTVGRSPITRTPVVRAPIVRAPVVRKTLPHPVARTQTRGR</sequence>
<dbReference type="GO" id="GO:0007154">
    <property type="term" value="P:cell communication"/>
    <property type="evidence" value="ECO:0007669"/>
    <property type="project" value="InterPro"/>
</dbReference>
<evidence type="ECO:0000313" key="6">
    <source>
        <dbReference type="EMBL" id="APW60892.1"/>
    </source>
</evidence>
<keyword evidence="4" id="KW-0813">Transport</keyword>
<protein>
    <recommendedName>
        <fullName evidence="5">Calx-beta domain-containing protein</fullName>
    </recommendedName>
</protein>
<dbReference type="SMART" id="SM00710">
    <property type="entry name" value="PbH1"/>
    <property type="match status" value="7"/>
</dbReference>
<evidence type="ECO:0000256" key="2">
    <source>
        <dbReference type="ARBA" id="ARBA00022737"/>
    </source>
</evidence>
<feature type="domain" description="Calx-beta" evidence="5">
    <location>
        <begin position="911"/>
        <end position="1010"/>
    </location>
</feature>
<dbReference type="PANTHER" id="PTHR11878:SF65">
    <property type="entry name" value="NA_CA-EXCHANGE PROTEIN, ISOFORM G"/>
    <property type="match status" value="1"/>
</dbReference>
<dbReference type="Gene3D" id="2.60.40.2030">
    <property type="match status" value="2"/>
</dbReference>
<keyword evidence="3" id="KW-0106">Calcium</keyword>
<dbReference type="GO" id="GO:0016020">
    <property type="term" value="C:membrane"/>
    <property type="evidence" value="ECO:0007669"/>
    <property type="project" value="InterPro"/>
</dbReference>
<evidence type="ECO:0000256" key="4">
    <source>
        <dbReference type="ARBA" id="ARBA00023065"/>
    </source>
</evidence>
<dbReference type="AlphaFoldDB" id="A0A1U7CPN3"/>
<dbReference type="Gene3D" id="2.160.20.10">
    <property type="entry name" value="Single-stranded right-handed beta-helix, Pectin lyase-like"/>
    <property type="match status" value="2"/>
</dbReference>
<dbReference type="Pfam" id="PF03160">
    <property type="entry name" value="Calx-beta"/>
    <property type="match status" value="1"/>
</dbReference>
<dbReference type="InterPro" id="IPR038081">
    <property type="entry name" value="CalX-like_sf"/>
</dbReference>
<evidence type="ECO:0000313" key="7">
    <source>
        <dbReference type="Proteomes" id="UP000186309"/>
    </source>
</evidence>
<dbReference type="InterPro" id="IPR006626">
    <property type="entry name" value="PbH1"/>
</dbReference>
<evidence type="ECO:0000259" key="5">
    <source>
        <dbReference type="SMART" id="SM00237"/>
    </source>
</evidence>
<dbReference type="OrthoDB" id="221462at2"/>
<evidence type="ECO:0000256" key="3">
    <source>
        <dbReference type="ARBA" id="ARBA00022837"/>
    </source>
</evidence>
<dbReference type="SMART" id="SM00237">
    <property type="entry name" value="Calx_beta"/>
    <property type="match status" value="2"/>
</dbReference>
<keyword evidence="2" id="KW-0677">Repeat</keyword>
<organism evidence="6 7">
    <name type="scientific">Paludisphaera borealis</name>
    <dbReference type="NCBI Taxonomy" id="1387353"/>
    <lineage>
        <taxon>Bacteria</taxon>
        <taxon>Pseudomonadati</taxon>
        <taxon>Planctomycetota</taxon>
        <taxon>Planctomycetia</taxon>
        <taxon>Isosphaerales</taxon>
        <taxon>Isosphaeraceae</taxon>
        <taxon>Paludisphaera</taxon>
    </lineage>
</organism>
<dbReference type="InterPro" id="IPR051171">
    <property type="entry name" value="CaCA"/>
</dbReference>
<dbReference type="SUPFAM" id="SSF51126">
    <property type="entry name" value="Pectin lyase-like"/>
    <property type="match status" value="1"/>
</dbReference>
<name>A0A1U7CPN3_9BACT</name>
<dbReference type="STRING" id="1387353.BSF38_02384"/>
<accession>A0A1U7CPN3</accession>
<reference evidence="7" key="1">
    <citation type="submission" date="2016-12" db="EMBL/GenBank/DDBJ databases">
        <title>Comparative genomics of four Isosphaeraceae planctomycetes: a common pool of plasmids and glycoside hydrolase genes.</title>
        <authorList>
            <person name="Ivanova A."/>
        </authorList>
    </citation>
    <scope>NUCLEOTIDE SEQUENCE [LARGE SCALE GENOMIC DNA]</scope>
    <source>
        <strain evidence="7">PX4</strain>
    </source>
</reference>
<keyword evidence="1" id="KW-0732">Signal</keyword>
<proteinExistence type="predicted"/>
<dbReference type="SUPFAM" id="SSF141072">
    <property type="entry name" value="CalX-like"/>
    <property type="match status" value="2"/>
</dbReference>
<dbReference type="EMBL" id="CP019082">
    <property type="protein sequence ID" value="APW60892.1"/>
    <property type="molecule type" value="Genomic_DNA"/>
</dbReference>
<gene>
    <name evidence="6" type="ORF">BSF38_02384</name>
</gene>
<keyword evidence="4" id="KW-0406">Ion transport</keyword>
<dbReference type="GO" id="GO:0098703">
    <property type="term" value="P:calcium ion import across plasma membrane"/>
    <property type="evidence" value="ECO:0007669"/>
    <property type="project" value="TreeGrafter"/>
</dbReference>
<dbReference type="PANTHER" id="PTHR11878">
    <property type="entry name" value="SODIUM/CALCIUM EXCHANGER"/>
    <property type="match status" value="1"/>
</dbReference>
<dbReference type="GO" id="GO:0005432">
    <property type="term" value="F:calcium:sodium antiporter activity"/>
    <property type="evidence" value="ECO:0007669"/>
    <property type="project" value="TreeGrafter"/>
</dbReference>
<feature type="domain" description="Calx-beta" evidence="5">
    <location>
        <begin position="784"/>
        <end position="897"/>
    </location>
</feature>
<dbReference type="RefSeq" id="WP_145952083.1">
    <property type="nucleotide sequence ID" value="NZ_CP019082.1"/>
</dbReference>
<dbReference type="KEGG" id="pbor:BSF38_02384"/>
<dbReference type="InterPro" id="IPR012334">
    <property type="entry name" value="Pectin_lyas_fold"/>
</dbReference>
<dbReference type="Proteomes" id="UP000186309">
    <property type="component" value="Chromosome"/>
</dbReference>
<dbReference type="InterPro" id="IPR011050">
    <property type="entry name" value="Pectin_lyase_fold/virulence"/>
</dbReference>
<dbReference type="InterPro" id="IPR003644">
    <property type="entry name" value="Calx_beta"/>
</dbReference>
<keyword evidence="7" id="KW-1185">Reference proteome</keyword>
<evidence type="ECO:0000256" key="1">
    <source>
        <dbReference type="ARBA" id="ARBA00022729"/>
    </source>
</evidence>